<sequence length="133" mass="15377">MKAIKSAKIQRQSWIYGMQQFLRAYRCTPHTTTRKAYQLGDAVLVKQPRLNKLSTPFNPTPLVVTERKGTMVTGLRGDGSKVKRIFYTFRSIPQTLIQEGDTCDDSCENILPSKKKRPRQPEETRKSRYIRLS</sequence>
<keyword evidence="3" id="KW-1185">Reference proteome</keyword>
<reference evidence="2" key="2">
    <citation type="journal article" date="2023" name="Science">
        <title>Genomic signatures of disease resistance in endangered staghorn corals.</title>
        <authorList>
            <person name="Vollmer S.V."/>
            <person name="Selwyn J.D."/>
            <person name="Despard B.A."/>
            <person name="Roesel C.L."/>
        </authorList>
    </citation>
    <scope>NUCLEOTIDE SEQUENCE</scope>
    <source>
        <strain evidence="2">K2</strain>
    </source>
</reference>
<comment type="caution">
    <text evidence="2">The sequence shown here is derived from an EMBL/GenBank/DDBJ whole genome shotgun (WGS) entry which is preliminary data.</text>
</comment>
<evidence type="ECO:0000313" key="2">
    <source>
        <dbReference type="EMBL" id="KAK2549466.1"/>
    </source>
</evidence>
<dbReference type="Proteomes" id="UP001249851">
    <property type="component" value="Unassembled WGS sequence"/>
</dbReference>
<accession>A0AAD9UTK8</accession>
<evidence type="ECO:0000313" key="3">
    <source>
        <dbReference type="Proteomes" id="UP001249851"/>
    </source>
</evidence>
<dbReference type="EMBL" id="JARQWQ010000125">
    <property type="protein sequence ID" value="KAK2549466.1"/>
    <property type="molecule type" value="Genomic_DNA"/>
</dbReference>
<feature type="region of interest" description="Disordered" evidence="1">
    <location>
        <begin position="109"/>
        <end position="133"/>
    </location>
</feature>
<protein>
    <submittedName>
        <fullName evidence="2">Uncharacterized protein</fullName>
    </submittedName>
</protein>
<evidence type="ECO:0000256" key="1">
    <source>
        <dbReference type="SAM" id="MobiDB-lite"/>
    </source>
</evidence>
<dbReference type="AlphaFoldDB" id="A0AAD9UTK8"/>
<name>A0AAD9UTK8_ACRCE</name>
<gene>
    <name evidence="2" type="ORF">P5673_029999</name>
</gene>
<proteinExistence type="predicted"/>
<reference evidence="2" key="1">
    <citation type="journal article" date="2023" name="G3 (Bethesda)">
        <title>Whole genome assembly and annotation of the endangered Caribbean coral Acropora cervicornis.</title>
        <authorList>
            <person name="Selwyn J.D."/>
            <person name="Vollmer S.V."/>
        </authorList>
    </citation>
    <scope>NUCLEOTIDE SEQUENCE</scope>
    <source>
        <strain evidence="2">K2</strain>
    </source>
</reference>
<organism evidence="2 3">
    <name type="scientific">Acropora cervicornis</name>
    <name type="common">Staghorn coral</name>
    <dbReference type="NCBI Taxonomy" id="6130"/>
    <lineage>
        <taxon>Eukaryota</taxon>
        <taxon>Metazoa</taxon>
        <taxon>Cnidaria</taxon>
        <taxon>Anthozoa</taxon>
        <taxon>Hexacorallia</taxon>
        <taxon>Scleractinia</taxon>
        <taxon>Astrocoeniina</taxon>
        <taxon>Acroporidae</taxon>
        <taxon>Acropora</taxon>
    </lineage>
</organism>